<reference evidence="15 16" key="1">
    <citation type="journal article" date="2021" name="Cell">
        <title>Tracing the genetic footprints of vertebrate landing in non-teleost ray-finned fishes.</title>
        <authorList>
            <person name="Bi X."/>
            <person name="Wang K."/>
            <person name="Yang L."/>
            <person name="Pan H."/>
            <person name="Jiang H."/>
            <person name="Wei Q."/>
            <person name="Fang M."/>
            <person name="Yu H."/>
            <person name="Zhu C."/>
            <person name="Cai Y."/>
            <person name="He Y."/>
            <person name="Gan X."/>
            <person name="Zeng H."/>
            <person name="Yu D."/>
            <person name="Zhu Y."/>
            <person name="Jiang H."/>
            <person name="Qiu Q."/>
            <person name="Yang H."/>
            <person name="Zhang Y.E."/>
            <person name="Wang W."/>
            <person name="Zhu M."/>
            <person name="He S."/>
            <person name="Zhang G."/>
        </authorList>
    </citation>
    <scope>NUCLEOTIDE SEQUENCE [LARGE SCALE GENOMIC DNA]</scope>
    <source>
        <strain evidence="15">Bchr_013</strain>
    </source>
</reference>
<keyword evidence="10" id="KW-0804">Transcription</keyword>
<dbReference type="Pfam" id="PF00096">
    <property type="entry name" value="zf-C2H2"/>
    <property type="match status" value="8"/>
</dbReference>
<feature type="non-terminal residue" evidence="15">
    <location>
        <position position="1"/>
    </location>
</feature>
<dbReference type="GO" id="GO:0005654">
    <property type="term" value="C:nucleoplasm"/>
    <property type="evidence" value="ECO:0007669"/>
    <property type="project" value="TreeGrafter"/>
</dbReference>
<keyword evidence="8" id="KW-0805">Transcription regulation</keyword>
<feature type="domain" description="C2H2-type" evidence="14">
    <location>
        <begin position="372"/>
        <end position="399"/>
    </location>
</feature>
<keyword evidence="16" id="KW-1185">Reference proteome</keyword>
<gene>
    <name evidence="15" type="primary">Znf235_0</name>
    <name evidence="15" type="ORF">GTO96_0017124</name>
</gene>
<dbReference type="GO" id="GO:0002682">
    <property type="term" value="P:regulation of immune system process"/>
    <property type="evidence" value="ECO:0007669"/>
    <property type="project" value="TreeGrafter"/>
</dbReference>
<evidence type="ECO:0000256" key="7">
    <source>
        <dbReference type="ARBA" id="ARBA00022833"/>
    </source>
</evidence>
<evidence type="ECO:0000313" key="16">
    <source>
        <dbReference type="Proteomes" id="UP000886611"/>
    </source>
</evidence>
<evidence type="ECO:0000256" key="5">
    <source>
        <dbReference type="ARBA" id="ARBA00022737"/>
    </source>
</evidence>
<dbReference type="FunFam" id="3.30.160.60:FF:001270">
    <property type="entry name" value="zinc finger protein 583 isoform X1"/>
    <property type="match status" value="1"/>
</dbReference>
<evidence type="ECO:0000256" key="1">
    <source>
        <dbReference type="ARBA" id="ARBA00003767"/>
    </source>
</evidence>
<dbReference type="Proteomes" id="UP000886611">
    <property type="component" value="Unassembled WGS sequence"/>
</dbReference>
<evidence type="ECO:0000256" key="10">
    <source>
        <dbReference type="ARBA" id="ARBA00023163"/>
    </source>
</evidence>
<evidence type="ECO:0000259" key="14">
    <source>
        <dbReference type="PROSITE" id="PS50157"/>
    </source>
</evidence>
<evidence type="ECO:0000256" key="12">
    <source>
        <dbReference type="PROSITE-ProRule" id="PRU00042"/>
    </source>
</evidence>
<dbReference type="GO" id="GO:0001227">
    <property type="term" value="F:DNA-binding transcription repressor activity, RNA polymerase II-specific"/>
    <property type="evidence" value="ECO:0007669"/>
    <property type="project" value="TreeGrafter"/>
</dbReference>
<feature type="region of interest" description="Disordered" evidence="13">
    <location>
        <begin position="84"/>
        <end position="116"/>
    </location>
</feature>
<keyword evidence="7" id="KW-0862">Zinc</keyword>
<dbReference type="SMART" id="SM00355">
    <property type="entry name" value="ZnF_C2H2"/>
    <property type="match status" value="9"/>
</dbReference>
<keyword evidence="5" id="KW-0677">Repeat</keyword>
<accession>A0A8X8BSK4</accession>
<dbReference type="SUPFAM" id="SSF57667">
    <property type="entry name" value="beta-beta-alpha zinc fingers"/>
    <property type="match status" value="5"/>
</dbReference>
<dbReference type="PANTHER" id="PTHR24399">
    <property type="entry name" value="ZINC FINGER AND BTB DOMAIN-CONTAINING"/>
    <property type="match status" value="1"/>
</dbReference>
<feature type="non-terminal residue" evidence="15">
    <location>
        <position position="595"/>
    </location>
</feature>
<feature type="domain" description="C2H2-type" evidence="14">
    <location>
        <begin position="316"/>
        <end position="343"/>
    </location>
</feature>
<feature type="domain" description="C2H2-type" evidence="14">
    <location>
        <begin position="456"/>
        <end position="483"/>
    </location>
</feature>
<dbReference type="Gene3D" id="3.30.160.60">
    <property type="entry name" value="Classic Zinc Finger"/>
    <property type="match status" value="9"/>
</dbReference>
<dbReference type="GO" id="GO:0008270">
    <property type="term" value="F:zinc ion binding"/>
    <property type="evidence" value="ECO:0007669"/>
    <property type="project" value="UniProtKB-KW"/>
</dbReference>
<feature type="domain" description="C2H2-type" evidence="14">
    <location>
        <begin position="512"/>
        <end position="539"/>
    </location>
</feature>
<proteinExistence type="inferred from homology"/>
<feature type="domain" description="C2H2-type" evidence="14">
    <location>
        <begin position="484"/>
        <end position="511"/>
    </location>
</feature>
<feature type="compositionally biased region" description="Polar residues" evidence="13">
    <location>
        <begin position="273"/>
        <end position="291"/>
    </location>
</feature>
<evidence type="ECO:0000256" key="4">
    <source>
        <dbReference type="ARBA" id="ARBA00022723"/>
    </source>
</evidence>
<dbReference type="FunFam" id="3.30.160.60:FF:000925">
    <property type="entry name" value="Zinc finger protein 668"/>
    <property type="match status" value="1"/>
</dbReference>
<keyword evidence="9" id="KW-0238">DNA-binding</keyword>
<feature type="domain" description="C2H2-type" evidence="14">
    <location>
        <begin position="428"/>
        <end position="455"/>
    </location>
</feature>
<dbReference type="PROSITE" id="PS50157">
    <property type="entry name" value="ZINC_FINGER_C2H2_2"/>
    <property type="match status" value="9"/>
</dbReference>
<dbReference type="FunFam" id="3.30.160.60:FF:000320">
    <property type="entry name" value="Zinc finger protein 777"/>
    <property type="match status" value="1"/>
</dbReference>
<feature type="compositionally biased region" description="Polar residues" evidence="13">
    <location>
        <begin position="569"/>
        <end position="595"/>
    </location>
</feature>
<dbReference type="AlphaFoldDB" id="A0A8X8BSK4"/>
<feature type="domain" description="C2H2-type" evidence="14">
    <location>
        <begin position="400"/>
        <end position="427"/>
    </location>
</feature>
<dbReference type="GO" id="GO:0001817">
    <property type="term" value="P:regulation of cytokine production"/>
    <property type="evidence" value="ECO:0007669"/>
    <property type="project" value="TreeGrafter"/>
</dbReference>
<dbReference type="FunFam" id="3.30.160.60:FF:000912">
    <property type="entry name" value="Zinc finger protein 660"/>
    <property type="match status" value="1"/>
</dbReference>
<dbReference type="OrthoDB" id="427030at2759"/>
<evidence type="ECO:0000256" key="8">
    <source>
        <dbReference type="ARBA" id="ARBA00023015"/>
    </source>
</evidence>
<dbReference type="GO" id="GO:0000978">
    <property type="term" value="F:RNA polymerase II cis-regulatory region sequence-specific DNA binding"/>
    <property type="evidence" value="ECO:0007669"/>
    <property type="project" value="TreeGrafter"/>
</dbReference>
<dbReference type="FunFam" id="3.30.160.60:FF:000966">
    <property type="entry name" value="ZFP90 zinc finger protein"/>
    <property type="match status" value="1"/>
</dbReference>
<keyword evidence="11" id="KW-0539">Nucleus</keyword>
<name>A0A8X8BSK4_POLSE</name>
<organism evidence="15 16">
    <name type="scientific">Polypterus senegalus</name>
    <name type="common">Senegal bichir</name>
    <dbReference type="NCBI Taxonomy" id="55291"/>
    <lineage>
        <taxon>Eukaryota</taxon>
        <taxon>Metazoa</taxon>
        <taxon>Chordata</taxon>
        <taxon>Craniata</taxon>
        <taxon>Vertebrata</taxon>
        <taxon>Euteleostomi</taxon>
        <taxon>Actinopterygii</taxon>
        <taxon>Polypteriformes</taxon>
        <taxon>Polypteridae</taxon>
        <taxon>Polypterus</taxon>
    </lineage>
</organism>
<evidence type="ECO:0000256" key="9">
    <source>
        <dbReference type="ARBA" id="ARBA00023125"/>
    </source>
</evidence>
<evidence type="ECO:0000256" key="2">
    <source>
        <dbReference type="ARBA" id="ARBA00004123"/>
    </source>
</evidence>
<feature type="region of interest" description="Disordered" evidence="13">
    <location>
        <begin position="212"/>
        <end position="298"/>
    </location>
</feature>
<comment type="similarity">
    <text evidence="3">Belongs to the krueppel C2H2-type zinc-finger protein family.</text>
</comment>
<evidence type="ECO:0000256" key="11">
    <source>
        <dbReference type="ARBA" id="ARBA00023242"/>
    </source>
</evidence>
<keyword evidence="4" id="KW-0479">Metal-binding</keyword>
<evidence type="ECO:0000256" key="3">
    <source>
        <dbReference type="ARBA" id="ARBA00006991"/>
    </source>
</evidence>
<dbReference type="InterPro" id="IPR013087">
    <property type="entry name" value="Znf_C2H2_type"/>
</dbReference>
<feature type="compositionally biased region" description="Basic and acidic residues" evidence="13">
    <location>
        <begin position="1"/>
        <end position="17"/>
    </location>
</feature>
<sequence>MSKVTTDDCPHEGEKNGVKNSSTDTSDLCTIDGDIDVLASINQKLSVLDMLRKDILDLRTSLEFNPRQIEGTRRHNIPLTSREEGAPHKKRVCMKAENSKTAQRPSEMSSSEDEESITCAENKDTITLGLLPPEQEEADDQRFVSIENVKDHLNVIIKEEVCDPGYDLGSEEACEITSVIIKEEEYDCDPDVNKSLEYETVRIIQEEPLKLESRPDLGTKRRRGRPPRKPVSMPWEMTTEENASIQPGTLKAACKNGGKRIRKSQRTDGLRDGSTQGAHLITSGNLSQGRVTSDRRPGESTLLPIHLRMYAENRPYDCSECGKRFVRKDHLQHHQRIHTGEKPHSCPECGKRFTEKNHLQHHLRTHTGEKPFSCTICGKCFTVKKTLESHLRIHTGEKPYSCDECGKSFTVKKTLQSHQRIHTGEKPYSCTECGKRFTQRGHLQQHKRIHTGEKPYCCEECGKRFSEKNNLHQHQRIHTGEKPFSCEECGKRFTRKGDYQKHQRFHSGEKPFSCTECGKRFTWRSNLQQHLRIHTGEKPYCCTVCGERFKWRIHIQQHRKVHLVEEEGQAQQKESQPPNPPQEMNGSTEENVQVK</sequence>
<feature type="region of interest" description="Disordered" evidence="13">
    <location>
        <begin position="1"/>
        <end position="26"/>
    </location>
</feature>
<comment type="function">
    <text evidence="1">May be involved in transcriptional regulation.</text>
</comment>
<dbReference type="PANTHER" id="PTHR24399:SF76">
    <property type="entry name" value="GASTRULA ZINC FINGER PROTEIN XLCGF46.1 ISOFORM X1"/>
    <property type="match status" value="1"/>
</dbReference>
<feature type="region of interest" description="Disordered" evidence="13">
    <location>
        <begin position="562"/>
        <end position="595"/>
    </location>
</feature>
<dbReference type="PROSITE" id="PS00028">
    <property type="entry name" value="ZINC_FINGER_C2H2_1"/>
    <property type="match status" value="9"/>
</dbReference>
<evidence type="ECO:0000256" key="13">
    <source>
        <dbReference type="SAM" id="MobiDB-lite"/>
    </source>
</evidence>
<dbReference type="EMBL" id="JAATIS010001721">
    <property type="protein sequence ID" value="KAG2465449.1"/>
    <property type="molecule type" value="Genomic_DNA"/>
</dbReference>
<protein>
    <submittedName>
        <fullName evidence="15">ZN235 protein</fullName>
    </submittedName>
</protein>
<keyword evidence="6 12" id="KW-0863">Zinc-finger</keyword>
<feature type="domain" description="C2H2-type" evidence="14">
    <location>
        <begin position="540"/>
        <end position="567"/>
    </location>
</feature>
<evidence type="ECO:0000256" key="6">
    <source>
        <dbReference type="ARBA" id="ARBA00022771"/>
    </source>
</evidence>
<comment type="subcellular location">
    <subcellularLocation>
        <location evidence="2">Nucleus</location>
    </subcellularLocation>
</comment>
<comment type="caution">
    <text evidence="15">The sequence shown here is derived from an EMBL/GenBank/DDBJ whole genome shotgun (WGS) entry which is preliminary data.</text>
</comment>
<dbReference type="InterPro" id="IPR036236">
    <property type="entry name" value="Znf_C2H2_sf"/>
</dbReference>
<dbReference type="FunFam" id="3.30.160.60:FF:000100">
    <property type="entry name" value="Zinc finger 45-like"/>
    <property type="match status" value="1"/>
</dbReference>
<dbReference type="FunFam" id="3.30.160.60:FF:000710">
    <property type="entry name" value="Zinc finger protein 768"/>
    <property type="match status" value="1"/>
</dbReference>
<feature type="domain" description="C2H2-type" evidence="14">
    <location>
        <begin position="344"/>
        <end position="371"/>
    </location>
</feature>
<dbReference type="FunFam" id="3.30.160.60:FF:002343">
    <property type="entry name" value="Zinc finger protein 33A"/>
    <property type="match status" value="2"/>
</dbReference>
<evidence type="ECO:0000313" key="15">
    <source>
        <dbReference type="EMBL" id="KAG2465449.1"/>
    </source>
</evidence>